<protein>
    <submittedName>
        <fullName evidence="1">Uncharacterized protein</fullName>
    </submittedName>
</protein>
<sequence length="289" mass="31502">MAIITQTDYPGSYSLLLQNDGAKLAAFEAHDDHLQKTYSTAHENNTDIDLLETNIHSLIQSLGFDLSTFDTDCGQPHLDDPYGVGLGQDSFDINSYLNGMDLVYDMAGHSMGQGEEDPDIESLRLVDKLDSLTAHGAVIDKKVPSEEVHAFLDGVASHEVHGIIYGDSTDLLSTKGMKTMSKQQVAQHMDVTIHRDVKRPHETIPGFTVSKLGGPKYELVKLIISILIENGQILDASGYLELGGFVLESLKEGAKADPSTSLGIILERVGCHPSLLLLRFPTVTHQAHL</sequence>
<name>A0A9P6ZG10_9AGAM</name>
<evidence type="ECO:0000313" key="2">
    <source>
        <dbReference type="Proteomes" id="UP000714275"/>
    </source>
</evidence>
<dbReference type="EMBL" id="JABBWD010000123">
    <property type="protein sequence ID" value="KAG1764571.1"/>
    <property type="molecule type" value="Genomic_DNA"/>
</dbReference>
<keyword evidence="2" id="KW-1185">Reference proteome</keyword>
<evidence type="ECO:0000313" key="1">
    <source>
        <dbReference type="EMBL" id="KAG1764571.1"/>
    </source>
</evidence>
<dbReference type="OrthoDB" id="3071203at2759"/>
<accession>A0A9P6ZG10</accession>
<proteinExistence type="predicted"/>
<dbReference type="Proteomes" id="UP000714275">
    <property type="component" value="Unassembled WGS sequence"/>
</dbReference>
<reference evidence="1" key="1">
    <citation type="journal article" date="2020" name="New Phytol.">
        <title>Comparative genomics reveals dynamic genome evolution in host specialist ectomycorrhizal fungi.</title>
        <authorList>
            <person name="Lofgren L.A."/>
            <person name="Nguyen N.H."/>
            <person name="Vilgalys R."/>
            <person name="Ruytinx J."/>
            <person name="Liao H.L."/>
            <person name="Branco S."/>
            <person name="Kuo A."/>
            <person name="LaButti K."/>
            <person name="Lipzen A."/>
            <person name="Andreopoulos W."/>
            <person name="Pangilinan J."/>
            <person name="Riley R."/>
            <person name="Hundley H."/>
            <person name="Na H."/>
            <person name="Barry K."/>
            <person name="Grigoriev I.V."/>
            <person name="Stajich J.E."/>
            <person name="Kennedy P.G."/>
        </authorList>
    </citation>
    <scope>NUCLEOTIDE SEQUENCE</scope>
    <source>
        <strain evidence="1">DOB743</strain>
    </source>
</reference>
<organism evidence="1 2">
    <name type="scientific">Suillus placidus</name>
    <dbReference type="NCBI Taxonomy" id="48579"/>
    <lineage>
        <taxon>Eukaryota</taxon>
        <taxon>Fungi</taxon>
        <taxon>Dikarya</taxon>
        <taxon>Basidiomycota</taxon>
        <taxon>Agaricomycotina</taxon>
        <taxon>Agaricomycetes</taxon>
        <taxon>Agaricomycetidae</taxon>
        <taxon>Boletales</taxon>
        <taxon>Suillineae</taxon>
        <taxon>Suillaceae</taxon>
        <taxon>Suillus</taxon>
    </lineage>
</organism>
<comment type="caution">
    <text evidence="1">The sequence shown here is derived from an EMBL/GenBank/DDBJ whole genome shotgun (WGS) entry which is preliminary data.</text>
</comment>
<gene>
    <name evidence="1" type="ORF">EV702DRAFT_1215374</name>
</gene>
<dbReference type="AlphaFoldDB" id="A0A9P6ZG10"/>